<comment type="caution">
    <text evidence="2">The sequence shown here is derived from an EMBL/GenBank/DDBJ whole genome shotgun (WGS) entry which is preliminary data.</text>
</comment>
<feature type="compositionally biased region" description="Polar residues" evidence="1">
    <location>
        <begin position="1156"/>
        <end position="1169"/>
    </location>
</feature>
<dbReference type="Proteomes" id="UP000075714">
    <property type="component" value="Unassembled WGS sequence"/>
</dbReference>
<evidence type="ECO:0000313" key="3">
    <source>
        <dbReference type="Proteomes" id="UP000075714"/>
    </source>
</evidence>
<reference evidence="3" key="1">
    <citation type="journal article" date="2016" name="Nat. Commun.">
        <title>The Gonium pectorale genome demonstrates co-option of cell cycle regulation during the evolution of multicellularity.</title>
        <authorList>
            <person name="Hanschen E.R."/>
            <person name="Marriage T.N."/>
            <person name="Ferris P.J."/>
            <person name="Hamaji T."/>
            <person name="Toyoda A."/>
            <person name="Fujiyama A."/>
            <person name="Neme R."/>
            <person name="Noguchi H."/>
            <person name="Minakuchi Y."/>
            <person name="Suzuki M."/>
            <person name="Kawai-Toyooka H."/>
            <person name="Smith D.R."/>
            <person name="Sparks H."/>
            <person name="Anderson J."/>
            <person name="Bakaric R."/>
            <person name="Luria V."/>
            <person name="Karger A."/>
            <person name="Kirschner M.W."/>
            <person name="Durand P.M."/>
            <person name="Michod R.E."/>
            <person name="Nozaki H."/>
            <person name="Olson B.J."/>
        </authorList>
    </citation>
    <scope>NUCLEOTIDE SEQUENCE [LARGE SCALE GENOMIC DNA]</scope>
    <source>
        <strain evidence="3">NIES-2863</strain>
    </source>
</reference>
<gene>
    <name evidence="2" type="ORF">GPECTOR_41g671</name>
</gene>
<sequence length="1309" mass="137076">MSKDMSNMDSMAKGDEATSRLNFTPKATPDLAASLRESQLRLEQLRMSVDSAHVQFLKTAAAQKPSHLQLQQRQEQRDQGEVQAAEDCDEKHDTQAQQDIYVHHPLPPLPPQHQQPGPGKKTMSSPFRRIKKLFSKRISTGNKGRDMSAAVPGLDTADPAIMALYGADYAVHAADFAAHAEAYGGLPAPYLNILTGAYQSGFESGALEPDQAGLPTPDMYGATAGHHGDWQSIMTEAACHDGAVAMLTIAPSSQAQSFPGQHTLDTHIFPSNDQDKAMPGNGASKGSAFLDVVCRAREHKSCQRLQQIALDMQATLAGAGFTTLPDGQQPTAAWLASRRRKGTFGGAKKGLKKLKRLMTGRPGRPMIQADNADAMWEAAGDAAGLDENGAERLRIAVELMVEELDTMVAQRRIRGKSVKEGPSVMQLMALSSELRTFLTSTLPSLEPLLCYRDNVVSAADLSTLMLLDPSRPHARVHGGLGPDASGGVPWELTSKAILEGPSDNGPEVPLAAALTVIGLYQDAIESVQEKQNSSTAAGYFEPPTTSRLVLMYRRQAKWCLDAFIRSSAKKVWATYKAQAVRSELGLAVPPGANSVAASTAALSGLFRPSCHPVPQQLQEMVQYRSELGAQATDTITDMICAAVNGLIQESACQTADYLLGSDLTALVAAKQQIDVLSVAVARLRRELPGIRPWNDTWLAALAARAASSPTCASIAEAAGATAAAVVQGCDSGAAGLSINVEEILATHACSTASLRALSMWSYDMATVRFKHTKHNKTYWEQVASNATAPTIQPRDGADVALGRAAAGEACAIRADGECVPIFGREHILALHSMLGLDGLGRWITALRRHAVELMTESAPDLRLIHQLYDSSIAGPKGPSIRAAGGVASYLQLQQRWLRDRRHTDLLVPAHRVLQALGNTIAVVALTDSVLAELCAGRAPHLLPLAASAIQVHLSCLSADEQAMHAANIGDGIYVSSAGLIQLAAGAAVAPGSVLPGDTMTAVQQAATLEQLKAQLSASSGPVDSATSTPSLEAVKVWKMRSDVVRSSWDRAVQLTVGAGATAAKLLSERSAARAGAPSTQAVDMPALTSRSGEPWAALAQHMAAVGAAMVARAAAMAAAVAAAMAAPPAPQAVGPGPMGQRMLSVPVMARPPSITNTAQQQMLSRQQSVRLPPSLGPSPFQQPSGVAAAASIAGTSRMSGGGPPLPPRMMGGSLSGVNSAPHPHGRSGAGSAADGMAGYQMQHPQQALQHLRAASQALRSAASIGSVDGNTPRNSALNAGFSPFASGGGGALLSRSRPGSTLGDVGHME</sequence>
<evidence type="ECO:0000256" key="1">
    <source>
        <dbReference type="SAM" id="MobiDB-lite"/>
    </source>
</evidence>
<dbReference type="EMBL" id="LSYV01000042">
    <property type="protein sequence ID" value="KXZ46707.1"/>
    <property type="molecule type" value="Genomic_DNA"/>
</dbReference>
<name>A0A150GA30_GONPE</name>
<protein>
    <submittedName>
        <fullName evidence="2">Uncharacterized protein</fullName>
    </submittedName>
</protein>
<feature type="region of interest" description="Disordered" evidence="1">
    <location>
        <begin position="1"/>
        <end position="26"/>
    </location>
</feature>
<organism evidence="2 3">
    <name type="scientific">Gonium pectorale</name>
    <name type="common">Green alga</name>
    <dbReference type="NCBI Taxonomy" id="33097"/>
    <lineage>
        <taxon>Eukaryota</taxon>
        <taxon>Viridiplantae</taxon>
        <taxon>Chlorophyta</taxon>
        <taxon>core chlorophytes</taxon>
        <taxon>Chlorophyceae</taxon>
        <taxon>CS clade</taxon>
        <taxon>Chlamydomonadales</taxon>
        <taxon>Volvocaceae</taxon>
        <taxon>Gonium</taxon>
    </lineage>
</organism>
<proteinExistence type="predicted"/>
<feature type="region of interest" description="Disordered" evidence="1">
    <location>
        <begin position="1156"/>
        <end position="1234"/>
    </location>
</feature>
<feature type="region of interest" description="Disordered" evidence="1">
    <location>
        <begin position="65"/>
        <end position="125"/>
    </location>
</feature>
<dbReference type="OrthoDB" id="534644at2759"/>
<evidence type="ECO:0000313" key="2">
    <source>
        <dbReference type="EMBL" id="KXZ46707.1"/>
    </source>
</evidence>
<accession>A0A150GA30</accession>
<keyword evidence="3" id="KW-1185">Reference proteome</keyword>
<dbReference type="STRING" id="33097.A0A150GA30"/>